<feature type="non-terminal residue" evidence="2">
    <location>
        <position position="1"/>
    </location>
</feature>
<name>A0A9N7R2J1_STRHE</name>
<dbReference type="Proteomes" id="UP001153555">
    <property type="component" value="Unassembled WGS sequence"/>
</dbReference>
<comment type="caution">
    <text evidence="2">The sequence shown here is derived from an EMBL/GenBank/DDBJ whole genome shotgun (WGS) entry which is preliminary data.</text>
</comment>
<dbReference type="GO" id="GO:0003676">
    <property type="term" value="F:nucleic acid binding"/>
    <property type="evidence" value="ECO:0007669"/>
    <property type="project" value="InterPro"/>
</dbReference>
<keyword evidence="3" id="KW-1185">Reference proteome</keyword>
<dbReference type="SUPFAM" id="SSF53098">
    <property type="entry name" value="Ribonuclease H-like"/>
    <property type="match status" value="1"/>
</dbReference>
<dbReference type="EMBL" id="CACSLK010002554">
    <property type="protein sequence ID" value="CAA0808198.1"/>
    <property type="molecule type" value="Genomic_DNA"/>
</dbReference>
<sequence>QITTKQVLELLHMDLTGPIQVESYNGKKYIFVCVDDFSRFTWVDFIREKSDTFDTFKTLCLRLEKEKGFHIIGIRSNHGHEFEN</sequence>
<feature type="domain" description="Integrase catalytic" evidence="1">
    <location>
        <begin position="1"/>
        <end position="84"/>
    </location>
</feature>
<dbReference type="InterPro" id="IPR039537">
    <property type="entry name" value="Retrotran_Ty1/copia-like"/>
</dbReference>
<dbReference type="InterPro" id="IPR012337">
    <property type="entry name" value="RNaseH-like_sf"/>
</dbReference>
<organism evidence="2 3">
    <name type="scientific">Striga hermonthica</name>
    <name type="common">Purple witchweed</name>
    <name type="synonym">Buchnera hermonthica</name>
    <dbReference type="NCBI Taxonomy" id="68872"/>
    <lineage>
        <taxon>Eukaryota</taxon>
        <taxon>Viridiplantae</taxon>
        <taxon>Streptophyta</taxon>
        <taxon>Embryophyta</taxon>
        <taxon>Tracheophyta</taxon>
        <taxon>Spermatophyta</taxon>
        <taxon>Magnoliopsida</taxon>
        <taxon>eudicotyledons</taxon>
        <taxon>Gunneridae</taxon>
        <taxon>Pentapetalae</taxon>
        <taxon>asterids</taxon>
        <taxon>lamiids</taxon>
        <taxon>Lamiales</taxon>
        <taxon>Orobanchaceae</taxon>
        <taxon>Buchnereae</taxon>
        <taxon>Striga</taxon>
    </lineage>
</organism>
<dbReference type="AlphaFoldDB" id="A0A9N7R2J1"/>
<dbReference type="OrthoDB" id="1751483at2759"/>
<evidence type="ECO:0000259" key="1">
    <source>
        <dbReference type="PROSITE" id="PS50994"/>
    </source>
</evidence>
<reference evidence="2" key="1">
    <citation type="submission" date="2019-12" db="EMBL/GenBank/DDBJ databases">
        <authorList>
            <person name="Scholes J."/>
        </authorList>
    </citation>
    <scope>NUCLEOTIDE SEQUENCE</scope>
</reference>
<evidence type="ECO:0000313" key="3">
    <source>
        <dbReference type="Proteomes" id="UP001153555"/>
    </source>
</evidence>
<dbReference type="InterPro" id="IPR001584">
    <property type="entry name" value="Integrase_cat-core"/>
</dbReference>
<dbReference type="GO" id="GO:0015074">
    <property type="term" value="P:DNA integration"/>
    <property type="evidence" value="ECO:0007669"/>
    <property type="project" value="InterPro"/>
</dbReference>
<dbReference type="PROSITE" id="PS50994">
    <property type="entry name" value="INTEGRASE"/>
    <property type="match status" value="1"/>
</dbReference>
<feature type="non-terminal residue" evidence="2">
    <location>
        <position position="84"/>
    </location>
</feature>
<dbReference type="Gene3D" id="3.30.420.10">
    <property type="entry name" value="Ribonuclease H-like superfamily/Ribonuclease H"/>
    <property type="match status" value="1"/>
</dbReference>
<gene>
    <name evidence="2" type="ORF">SHERM_10560</name>
</gene>
<proteinExistence type="predicted"/>
<protein>
    <recommendedName>
        <fullName evidence="1">Integrase catalytic domain-containing protein</fullName>
    </recommendedName>
</protein>
<dbReference type="Pfam" id="PF00665">
    <property type="entry name" value="rve"/>
    <property type="match status" value="1"/>
</dbReference>
<dbReference type="PANTHER" id="PTHR42648:SF21">
    <property type="entry name" value="CYSTEINE-RICH RLK (RECEPTOR-LIKE PROTEIN KINASE) 8"/>
    <property type="match status" value="1"/>
</dbReference>
<dbReference type="PANTHER" id="PTHR42648">
    <property type="entry name" value="TRANSPOSASE, PUTATIVE-RELATED"/>
    <property type="match status" value="1"/>
</dbReference>
<accession>A0A9N7R2J1</accession>
<evidence type="ECO:0000313" key="2">
    <source>
        <dbReference type="EMBL" id="CAA0808198.1"/>
    </source>
</evidence>
<dbReference type="InterPro" id="IPR036397">
    <property type="entry name" value="RNaseH_sf"/>
</dbReference>